<feature type="transmembrane region" description="Helical" evidence="1">
    <location>
        <begin position="42"/>
        <end position="65"/>
    </location>
</feature>
<accession>A0ABU6DT58</accession>
<keyword evidence="1" id="KW-1133">Transmembrane helix</keyword>
<dbReference type="RefSeq" id="WP_195771369.1">
    <property type="nucleotide sequence ID" value="NZ_VTDN01000005.1"/>
</dbReference>
<evidence type="ECO:0000256" key="1">
    <source>
        <dbReference type="SAM" id="Phobius"/>
    </source>
</evidence>
<dbReference type="EMBL" id="VTDN01000005">
    <property type="protein sequence ID" value="MEB5477031.1"/>
    <property type="molecule type" value="Genomic_DNA"/>
</dbReference>
<evidence type="ECO:0000313" key="3">
    <source>
        <dbReference type="Proteomes" id="UP001339883"/>
    </source>
</evidence>
<reference evidence="2 3" key="1">
    <citation type="submission" date="2019-08" db="EMBL/GenBank/DDBJ databases">
        <title>Five species of Acinetobacter isolated from floral nectar and animal pollinators.</title>
        <authorList>
            <person name="Hendry T.A."/>
        </authorList>
    </citation>
    <scope>NUCLEOTIDE SEQUENCE [LARGE SCALE GENOMIC DNA]</scope>
    <source>
        <strain evidence="2 3">MD18.27</strain>
    </source>
</reference>
<proteinExistence type="predicted"/>
<keyword evidence="3" id="KW-1185">Reference proteome</keyword>
<feature type="transmembrane region" description="Helical" evidence="1">
    <location>
        <begin position="12"/>
        <end position="30"/>
    </location>
</feature>
<dbReference type="Proteomes" id="UP001339883">
    <property type="component" value="Unassembled WGS sequence"/>
</dbReference>
<keyword evidence="1" id="KW-0472">Membrane</keyword>
<name>A0ABU6DT58_9GAMM</name>
<sequence>MAMRPEVRRRALVIIVFSIVQWCIMNYIIHNELFNMTTYQRILYFCVSSLSAALLIFVSLIYMVLKGNAENHQN</sequence>
<protein>
    <submittedName>
        <fullName evidence="2">Uncharacterized protein</fullName>
    </submittedName>
</protein>
<gene>
    <name evidence="2" type="ORF">I2F25_08265</name>
</gene>
<comment type="caution">
    <text evidence="2">The sequence shown here is derived from an EMBL/GenBank/DDBJ whole genome shotgun (WGS) entry which is preliminary data.</text>
</comment>
<organism evidence="2 3">
    <name type="scientific">Acinetobacter pollinis</name>
    <dbReference type="NCBI Taxonomy" id="2605270"/>
    <lineage>
        <taxon>Bacteria</taxon>
        <taxon>Pseudomonadati</taxon>
        <taxon>Pseudomonadota</taxon>
        <taxon>Gammaproteobacteria</taxon>
        <taxon>Moraxellales</taxon>
        <taxon>Moraxellaceae</taxon>
        <taxon>Acinetobacter</taxon>
    </lineage>
</organism>
<keyword evidence="1" id="KW-0812">Transmembrane</keyword>
<evidence type="ECO:0000313" key="2">
    <source>
        <dbReference type="EMBL" id="MEB5477031.1"/>
    </source>
</evidence>